<evidence type="ECO:0000313" key="2">
    <source>
        <dbReference type="Proteomes" id="UP001516588"/>
    </source>
</evidence>
<comment type="caution">
    <text evidence="1">The sequence shown here is derived from an EMBL/GenBank/DDBJ whole genome shotgun (WGS) entry which is preliminary data.</text>
</comment>
<proteinExistence type="predicted"/>
<dbReference type="Pfam" id="PF08757">
    <property type="entry name" value="CotH"/>
    <property type="match status" value="1"/>
</dbReference>
<keyword evidence="2" id="KW-1185">Reference proteome</keyword>
<evidence type="ECO:0000313" key="1">
    <source>
        <dbReference type="EMBL" id="MBE5035722.1"/>
    </source>
</evidence>
<name>A0ABR9QXW6_9FIRM</name>
<dbReference type="GO" id="GO:0016301">
    <property type="term" value="F:kinase activity"/>
    <property type="evidence" value="ECO:0007669"/>
    <property type="project" value="UniProtKB-KW"/>
</dbReference>
<keyword evidence="1" id="KW-0808">Transferase</keyword>
<dbReference type="EMBL" id="JADCKA010000008">
    <property type="protein sequence ID" value="MBE5035722.1"/>
    <property type="molecule type" value="Genomic_DNA"/>
</dbReference>
<keyword evidence="1" id="KW-0418">Kinase</keyword>
<dbReference type="RefSeq" id="WP_226385370.1">
    <property type="nucleotide sequence ID" value="NZ_JADCKA010000008.1"/>
</dbReference>
<gene>
    <name evidence="1" type="ORF">INF20_05435</name>
</gene>
<reference evidence="1 2" key="1">
    <citation type="submission" date="2020-10" db="EMBL/GenBank/DDBJ databases">
        <title>ChiBAC.</title>
        <authorList>
            <person name="Zenner C."/>
            <person name="Hitch T.C.A."/>
            <person name="Clavel T."/>
        </authorList>
    </citation>
    <scope>NUCLEOTIDE SEQUENCE [LARGE SCALE GENOMIC DNA]</scope>
    <source>
        <strain evidence="1 2">DSM 108706</strain>
    </source>
</reference>
<dbReference type="PANTHER" id="PTHR40050">
    <property type="entry name" value="INNER SPORE COAT PROTEIN H"/>
    <property type="match status" value="1"/>
</dbReference>
<accession>A0ABR9QXW6</accession>
<sequence>MINGKHSDKLCIVAVAAAVLLAFVMMFGDKVGITEHEEKVLYKEKLFADDKVHKVNIVMDDWNGFLEKAQQEQYENCDIVIDDETFENIGIRVKGNNSKSLTGEYGLDRYSFKIDFDQYIKGESYYGMERFSLDASFQDNSYMKTYLAYDMMRFMEVPAPLCSYVWVKVNGEDWGLYLAVEEPDTAFVKRNFGKDVGKLYKPDYRSLNDVNKDIALQYTGENFANYSNIFDNAVTDISNEDKERLIKALKDISSNQTIADAVNTNLTLKYFAVHVFTMNWDSYLGHTGHNYFLYEEDGKIAMLPWDYNLAFGTYALGMPEPVTDPNVLINYPISTPAPGNIMTQRPLYHNLMMNDDYFKEYRDNLDKLISGYFESGRYAKVIEDTEQMIGQYVKDDPTAFCSYEDHSTAVDTLKEVCRLRAESIRMQLKGDAPDTLKEMTETGDNFSVDASSIDLKDLGDFEDLERR</sequence>
<organism evidence="1 2">
    <name type="scientific">Gallibacter intestinalis</name>
    <dbReference type="NCBI Taxonomy" id="2779356"/>
    <lineage>
        <taxon>Bacteria</taxon>
        <taxon>Bacillati</taxon>
        <taxon>Bacillota</taxon>
        <taxon>Clostridia</taxon>
        <taxon>Eubacteriales</taxon>
        <taxon>Eubacteriaceae</taxon>
        <taxon>Gallibacter</taxon>
    </lineage>
</organism>
<dbReference type="Proteomes" id="UP001516588">
    <property type="component" value="Unassembled WGS sequence"/>
</dbReference>
<dbReference type="PANTHER" id="PTHR40050:SF1">
    <property type="entry name" value="INNER SPORE COAT PROTEIN H"/>
    <property type="match status" value="1"/>
</dbReference>
<protein>
    <submittedName>
        <fullName evidence="1">CotH kinase family protein</fullName>
    </submittedName>
</protein>
<dbReference type="InterPro" id="IPR014867">
    <property type="entry name" value="Spore_coat_CotH_CotH2/3/7"/>
</dbReference>